<dbReference type="Proteomes" id="UP001319180">
    <property type="component" value="Unassembled WGS sequence"/>
</dbReference>
<dbReference type="AlphaFoldDB" id="A0AAP2GEE0"/>
<protein>
    <submittedName>
        <fullName evidence="1">Uncharacterized protein</fullName>
    </submittedName>
</protein>
<comment type="caution">
    <text evidence="1">The sequence shown here is derived from an EMBL/GenBank/DDBJ whole genome shotgun (WGS) entry which is preliminary data.</text>
</comment>
<name>A0AAP2GEE0_9BACT</name>
<keyword evidence="2" id="KW-1185">Reference proteome</keyword>
<evidence type="ECO:0000313" key="2">
    <source>
        <dbReference type="Proteomes" id="UP001319180"/>
    </source>
</evidence>
<gene>
    <name evidence="1" type="ORF">KK078_17035</name>
</gene>
<reference evidence="1 2" key="1">
    <citation type="submission" date="2021-05" db="EMBL/GenBank/DDBJ databases">
        <title>A Polyphasic approach of four new species of the genus Ohtaekwangia: Ohtaekwangia histidinii sp. nov., Ohtaekwangia cretensis sp. nov., Ohtaekwangia indiensis sp. nov., Ohtaekwangia reichenbachii sp. nov. from diverse environment.</title>
        <authorList>
            <person name="Octaviana S."/>
        </authorList>
    </citation>
    <scope>NUCLEOTIDE SEQUENCE [LARGE SCALE GENOMIC DNA]</scope>
    <source>
        <strain evidence="1 2">PWU37</strain>
    </source>
</reference>
<dbReference type="RefSeq" id="WP_254091505.1">
    <property type="nucleotide sequence ID" value="NZ_JAHESC010000024.1"/>
</dbReference>
<evidence type="ECO:0000313" key="1">
    <source>
        <dbReference type="EMBL" id="MBT1688279.1"/>
    </source>
</evidence>
<accession>A0AAP2GEE0</accession>
<organism evidence="1 2">
    <name type="scientific">Dawidia soli</name>
    <dbReference type="NCBI Taxonomy" id="2782352"/>
    <lineage>
        <taxon>Bacteria</taxon>
        <taxon>Pseudomonadati</taxon>
        <taxon>Bacteroidota</taxon>
        <taxon>Cytophagia</taxon>
        <taxon>Cytophagales</taxon>
        <taxon>Chryseotaleaceae</taxon>
        <taxon>Dawidia</taxon>
    </lineage>
</organism>
<sequence length="105" mass="12376">MATHRLIQIFLPLYDNDGHPFPQTSYKNLQVVLTEKFNGVTVYQRAPAKGLWKEDRENIVRDDLVIYEVVTAGLDHSFWTDLKEQLLKEYRQQEIMIRSTPVELL</sequence>
<dbReference type="EMBL" id="JAHESC010000024">
    <property type="protein sequence ID" value="MBT1688279.1"/>
    <property type="molecule type" value="Genomic_DNA"/>
</dbReference>
<proteinExistence type="predicted"/>